<evidence type="ECO:0000256" key="2">
    <source>
        <dbReference type="ARBA" id="ARBA00003921"/>
    </source>
</evidence>
<evidence type="ECO:0000256" key="8">
    <source>
        <dbReference type="ARBA" id="ARBA00022598"/>
    </source>
</evidence>
<feature type="active site" evidence="19">
    <location>
        <position position="28"/>
    </location>
</feature>
<evidence type="ECO:0000256" key="19">
    <source>
        <dbReference type="PIRSR" id="PIRSR039102-1"/>
    </source>
</evidence>
<evidence type="ECO:0000256" key="12">
    <source>
        <dbReference type="ARBA" id="ARBA00022842"/>
    </source>
</evidence>
<sequence>MNGVPERRMAQAAGFGRVGLVIGGDSAEREVSLNGGRAVAAALERNGIDHEVFDGPMALFEGIRAGRVDRVFNLLHGPGGEDGSLQGALQLMDVPVTGADLASSALTMDKVRSKWVWERNGILTPPFAVLQGPDMDGRDAIHSLGLPLFVKPAGLGSSIGVSRVENDEELETAIALARRYSPIVLVEKAIEGGEYFAGILGRTSLPLIRVETPRAFYDYTAKYESDDTRYDCPCGLPAAVEDGLREQALRAFDLLGASGWGRVDFLLDDEGQAWFLEVNTTPGMTDHSLVPQAAAEMGIGFDELVWLILETSL</sequence>
<dbReference type="Pfam" id="PF07478">
    <property type="entry name" value="Dala_Dala_lig_C"/>
    <property type="match status" value="1"/>
</dbReference>
<evidence type="ECO:0000313" key="24">
    <source>
        <dbReference type="Proteomes" id="UP001359886"/>
    </source>
</evidence>
<evidence type="ECO:0000256" key="18">
    <source>
        <dbReference type="HAMAP-Rule" id="MF_00047"/>
    </source>
</evidence>
<dbReference type="InterPro" id="IPR000291">
    <property type="entry name" value="D-Ala_lig_Van_CS"/>
</dbReference>
<keyword evidence="12 20" id="KW-0460">Magnesium</keyword>
<dbReference type="SUPFAM" id="SSF52440">
    <property type="entry name" value="PreATP-grasp domain"/>
    <property type="match status" value="1"/>
</dbReference>
<dbReference type="InterPro" id="IPR016185">
    <property type="entry name" value="PreATP-grasp_dom_sf"/>
</dbReference>
<evidence type="ECO:0000259" key="22">
    <source>
        <dbReference type="PROSITE" id="PS50975"/>
    </source>
</evidence>
<evidence type="ECO:0000256" key="17">
    <source>
        <dbReference type="ARBA" id="ARBA00047614"/>
    </source>
</evidence>
<keyword evidence="14 18" id="KW-0573">Peptidoglycan synthesis</keyword>
<dbReference type="HAMAP" id="MF_00047">
    <property type="entry name" value="Dala_Dala_lig"/>
    <property type="match status" value="1"/>
</dbReference>
<comment type="cofactor">
    <cofactor evidence="20">
        <name>Mg(2+)</name>
        <dbReference type="ChEBI" id="CHEBI:18420"/>
    </cofactor>
    <cofactor evidence="20">
        <name>Mn(2+)</name>
        <dbReference type="ChEBI" id="CHEBI:29035"/>
    </cofactor>
    <text evidence="20">Binds 2 magnesium or manganese ions per subunit.</text>
</comment>
<evidence type="ECO:0000256" key="5">
    <source>
        <dbReference type="ARBA" id="ARBA00010871"/>
    </source>
</evidence>
<keyword evidence="7 18" id="KW-0963">Cytoplasm</keyword>
<evidence type="ECO:0000256" key="20">
    <source>
        <dbReference type="PIRSR" id="PIRSR039102-3"/>
    </source>
</evidence>
<dbReference type="PROSITE" id="PS00844">
    <property type="entry name" value="DALA_DALA_LIGASE_2"/>
    <property type="match status" value="1"/>
</dbReference>
<comment type="subcellular location">
    <subcellularLocation>
        <location evidence="3 18">Cytoplasm</location>
    </subcellularLocation>
</comment>
<dbReference type="NCBIfam" id="TIGR01205">
    <property type="entry name" value="D_ala_D_alaTIGR"/>
    <property type="match status" value="1"/>
</dbReference>
<comment type="cofactor">
    <cofactor evidence="1">
        <name>Mn(2+)</name>
        <dbReference type="ChEBI" id="CHEBI:29035"/>
    </cofactor>
</comment>
<dbReference type="PANTHER" id="PTHR23132:SF23">
    <property type="entry name" value="D-ALANINE--D-ALANINE LIGASE B"/>
    <property type="match status" value="1"/>
</dbReference>
<keyword evidence="11 21" id="KW-0067">ATP-binding</keyword>
<dbReference type="InterPro" id="IPR011127">
    <property type="entry name" value="Dala_Dala_lig_N"/>
</dbReference>
<feature type="binding site" evidence="20">
    <location>
        <position position="264"/>
    </location>
    <ligand>
        <name>Mg(2+)</name>
        <dbReference type="ChEBI" id="CHEBI:18420"/>
        <label>1</label>
    </ligand>
</feature>
<name>A0AAW9RPY0_9GAMM</name>
<dbReference type="InterPro" id="IPR013815">
    <property type="entry name" value="ATP_grasp_subdomain_1"/>
</dbReference>
<evidence type="ECO:0000313" key="23">
    <source>
        <dbReference type="EMBL" id="MEJ8569601.1"/>
    </source>
</evidence>
<dbReference type="Proteomes" id="UP001359886">
    <property type="component" value="Unassembled WGS sequence"/>
</dbReference>
<dbReference type="Gene3D" id="3.30.470.20">
    <property type="entry name" value="ATP-grasp fold, B domain"/>
    <property type="match status" value="1"/>
</dbReference>
<feature type="binding site" evidence="20">
    <location>
        <position position="277"/>
    </location>
    <ligand>
        <name>Mg(2+)</name>
        <dbReference type="ChEBI" id="CHEBI:18420"/>
        <label>1</label>
    </ligand>
</feature>
<dbReference type="Gene3D" id="3.30.1490.20">
    <property type="entry name" value="ATP-grasp fold, A domain"/>
    <property type="match status" value="1"/>
</dbReference>
<dbReference type="RefSeq" id="WP_354696927.1">
    <property type="nucleotide sequence ID" value="NZ_JAZHOG010000016.1"/>
</dbReference>
<dbReference type="PROSITE" id="PS50975">
    <property type="entry name" value="ATP_GRASP"/>
    <property type="match status" value="1"/>
</dbReference>
<comment type="caution">
    <text evidence="23">The sequence shown here is derived from an EMBL/GenBank/DDBJ whole genome shotgun (WGS) entry which is preliminary data.</text>
</comment>
<keyword evidence="16 18" id="KW-0961">Cell wall biogenesis/degradation</keyword>
<evidence type="ECO:0000256" key="3">
    <source>
        <dbReference type="ARBA" id="ARBA00004496"/>
    </source>
</evidence>
<feature type="active site" evidence="19">
    <location>
        <position position="157"/>
    </location>
</feature>
<comment type="catalytic activity">
    <reaction evidence="17 18">
        <text>2 D-alanine + ATP = D-alanyl-D-alanine + ADP + phosphate + H(+)</text>
        <dbReference type="Rhea" id="RHEA:11224"/>
        <dbReference type="ChEBI" id="CHEBI:15378"/>
        <dbReference type="ChEBI" id="CHEBI:30616"/>
        <dbReference type="ChEBI" id="CHEBI:43474"/>
        <dbReference type="ChEBI" id="CHEBI:57416"/>
        <dbReference type="ChEBI" id="CHEBI:57822"/>
        <dbReference type="ChEBI" id="CHEBI:456216"/>
        <dbReference type="EC" id="6.3.2.4"/>
    </reaction>
</comment>
<protein>
    <recommendedName>
        <fullName evidence="6 18">D-alanine--D-alanine ligase</fullName>
        <ecNumber evidence="6 18">6.3.2.4</ecNumber>
    </recommendedName>
    <alternativeName>
        <fullName evidence="18">D-Ala-D-Ala ligase</fullName>
    </alternativeName>
    <alternativeName>
        <fullName evidence="18">D-alanylalanine synthetase</fullName>
    </alternativeName>
</protein>
<dbReference type="GO" id="GO:0009252">
    <property type="term" value="P:peptidoglycan biosynthetic process"/>
    <property type="evidence" value="ECO:0007669"/>
    <property type="project" value="UniProtKB-UniRule"/>
</dbReference>
<evidence type="ECO:0000256" key="1">
    <source>
        <dbReference type="ARBA" id="ARBA00001936"/>
    </source>
</evidence>
<dbReference type="Pfam" id="PF01820">
    <property type="entry name" value="Dala_Dala_lig_N"/>
    <property type="match status" value="1"/>
</dbReference>
<dbReference type="PROSITE" id="PS00843">
    <property type="entry name" value="DALA_DALA_LIGASE_1"/>
    <property type="match status" value="1"/>
</dbReference>
<feature type="binding site" evidence="20">
    <location>
        <position position="279"/>
    </location>
    <ligand>
        <name>Mg(2+)</name>
        <dbReference type="ChEBI" id="CHEBI:18420"/>
        <label>2</label>
    </ligand>
</feature>
<evidence type="ECO:0000256" key="10">
    <source>
        <dbReference type="ARBA" id="ARBA00022741"/>
    </source>
</evidence>
<comment type="pathway">
    <text evidence="4 18">Cell wall biogenesis; peptidoglycan biosynthesis.</text>
</comment>
<keyword evidence="8 18" id="KW-0436">Ligase</keyword>
<reference evidence="23 24" key="1">
    <citation type="submission" date="2024-02" db="EMBL/GenBank/DDBJ databases">
        <title>A novel Wenzhouxiangellaceae bacterium, isolated from coastal sediments.</title>
        <authorList>
            <person name="Du Z.-J."/>
            <person name="Ye Y.-Q."/>
            <person name="Zhang X.-Y."/>
        </authorList>
    </citation>
    <scope>NUCLEOTIDE SEQUENCE [LARGE SCALE GENOMIC DNA]</scope>
    <source>
        <strain evidence="23 24">CH-27</strain>
    </source>
</reference>
<dbReference type="GO" id="GO:0008360">
    <property type="term" value="P:regulation of cell shape"/>
    <property type="evidence" value="ECO:0007669"/>
    <property type="project" value="UniProtKB-KW"/>
</dbReference>
<feature type="domain" description="ATP-grasp" evidence="22">
    <location>
        <begin position="114"/>
        <end position="310"/>
    </location>
</feature>
<keyword evidence="9 20" id="KW-0479">Metal-binding</keyword>
<dbReference type="NCBIfam" id="NF002378">
    <property type="entry name" value="PRK01372.1"/>
    <property type="match status" value="1"/>
</dbReference>
<dbReference type="InterPro" id="IPR011761">
    <property type="entry name" value="ATP-grasp"/>
</dbReference>
<dbReference type="SUPFAM" id="SSF56059">
    <property type="entry name" value="Glutathione synthetase ATP-binding domain-like"/>
    <property type="match status" value="1"/>
</dbReference>
<evidence type="ECO:0000256" key="14">
    <source>
        <dbReference type="ARBA" id="ARBA00022984"/>
    </source>
</evidence>
<keyword evidence="13 18" id="KW-0133">Cell shape</keyword>
<dbReference type="GO" id="GO:0008716">
    <property type="term" value="F:D-alanine-D-alanine ligase activity"/>
    <property type="evidence" value="ECO:0007669"/>
    <property type="project" value="UniProtKB-UniRule"/>
</dbReference>
<evidence type="ECO:0000256" key="7">
    <source>
        <dbReference type="ARBA" id="ARBA00022490"/>
    </source>
</evidence>
<dbReference type="PANTHER" id="PTHR23132">
    <property type="entry name" value="D-ALANINE--D-ALANINE LIGASE"/>
    <property type="match status" value="1"/>
</dbReference>
<evidence type="ECO:0000256" key="6">
    <source>
        <dbReference type="ARBA" id="ARBA00012216"/>
    </source>
</evidence>
<dbReference type="GO" id="GO:0005524">
    <property type="term" value="F:ATP binding"/>
    <property type="evidence" value="ECO:0007669"/>
    <property type="project" value="UniProtKB-UniRule"/>
</dbReference>
<comment type="similarity">
    <text evidence="5 18">Belongs to the D-alanine--D-alanine ligase family.</text>
</comment>
<evidence type="ECO:0000256" key="16">
    <source>
        <dbReference type="ARBA" id="ARBA00023316"/>
    </source>
</evidence>
<dbReference type="InterPro" id="IPR011095">
    <property type="entry name" value="Dala_Dala_lig_C"/>
</dbReference>
<dbReference type="GO" id="GO:0071555">
    <property type="term" value="P:cell wall organization"/>
    <property type="evidence" value="ECO:0007669"/>
    <property type="project" value="UniProtKB-KW"/>
</dbReference>
<comment type="function">
    <text evidence="2 18">Cell wall formation.</text>
</comment>
<dbReference type="AlphaFoldDB" id="A0AAW9RPY0"/>
<evidence type="ECO:0000256" key="15">
    <source>
        <dbReference type="ARBA" id="ARBA00023211"/>
    </source>
</evidence>
<organism evidence="23 24">
    <name type="scientific">Elongatibacter sediminis</name>
    <dbReference type="NCBI Taxonomy" id="3119006"/>
    <lineage>
        <taxon>Bacteria</taxon>
        <taxon>Pseudomonadati</taxon>
        <taxon>Pseudomonadota</taxon>
        <taxon>Gammaproteobacteria</taxon>
        <taxon>Chromatiales</taxon>
        <taxon>Wenzhouxiangellaceae</taxon>
        <taxon>Elongatibacter</taxon>
    </lineage>
</organism>
<evidence type="ECO:0000256" key="21">
    <source>
        <dbReference type="PROSITE-ProRule" id="PRU00409"/>
    </source>
</evidence>
<feature type="binding site" evidence="20">
    <location>
        <position position="277"/>
    </location>
    <ligand>
        <name>Mg(2+)</name>
        <dbReference type="ChEBI" id="CHEBI:18420"/>
        <label>2</label>
    </ligand>
</feature>
<dbReference type="EMBL" id="JAZHOG010000016">
    <property type="protein sequence ID" value="MEJ8569601.1"/>
    <property type="molecule type" value="Genomic_DNA"/>
</dbReference>
<evidence type="ECO:0000256" key="4">
    <source>
        <dbReference type="ARBA" id="ARBA00004752"/>
    </source>
</evidence>
<dbReference type="EC" id="6.3.2.4" evidence="6 18"/>
<dbReference type="Gene3D" id="3.40.50.20">
    <property type="match status" value="1"/>
</dbReference>
<feature type="active site" evidence="19">
    <location>
        <position position="288"/>
    </location>
</feature>
<evidence type="ECO:0000256" key="9">
    <source>
        <dbReference type="ARBA" id="ARBA00022723"/>
    </source>
</evidence>
<proteinExistence type="inferred from homology"/>
<dbReference type="GO" id="GO:0046872">
    <property type="term" value="F:metal ion binding"/>
    <property type="evidence" value="ECO:0007669"/>
    <property type="project" value="UniProtKB-KW"/>
</dbReference>
<dbReference type="InterPro" id="IPR005905">
    <property type="entry name" value="D_ala_D_ala"/>
</dbReference>
<evidence type="ECO:0000256" key="13">
    <source>
        <dbReference type="ARBA" id="ARBA00022960"/>
    </source>
</evidence>
<keyword evidence="10 21" id="KW-0547">Nucleotide-binding</keyword>
<dbReference type="PIRSF" id="PIRSF039102">
    <property type="entry name" value="Ddl/VanB"/>
    <property type="match status" value="1"/>
</dbReference>
<evidence type="ECO:0000256" key="11">
    <source>
        <dbReference type="ARBA" id="ARBA00022840"/>
    </source>
</evidence>
<accession>A0AAW9RPY0</accession>
<keyword evidence="24" id="KW-1185">Reference proteome</keyword>
<keyword evidence="15 20" id="KW-0464">Manganese</keyword>
<dbReference type="GO" id="GO:0005829">
    <property type="term" value="C:cytosol"/>
    <property type="evidence" value="ECO:0007669"/>
    <property type="project" value="TreeGrafter"/>
</dbReference>
<gene>
    <name evidence="18" type="primary">ddl</name>
    <name evidence="23" type="ORF">V3330_18380</name>
</gene>
<dbReference type="FunFam" id="3.30.470.20:FF:000008">
    <property type="entry name" value="D-alanine--D-alanine ligase"/>
    <property type="match status" value="1"/>
</dbReference>